<dbReference type="Proteomes" id="UP000249056">
    <property type="component" value="Unassembled WGS sequence"/>
</dbReference>
<reference evidence="9 10" key="1">
    <citation type="submission" date="2018-06" db="EMBL/GenBank/DDBJ databases">
        <title>Genome Sequence of the Brown Rot Fungal Pathogen Monilinia fructigena.</title>
        <authorList>
            <person name="Landi L."/>
            <person name="De Miccolis Angelini R.M."/>
            <person name="Pollastro S."/>
            <person name="Abate D."/>
            <person name="Faretra F."/>
            <person name="Romanazzi G."/>
        </authorList>
    </citation>
    <scope>NUCLEOTIDE SEQUENCE [LARGE SCALE GENOMIC DNA]</scope>
    <source>
        <strain evidence="9 10">Mfrg269</strain>
    </source>
</reference>
<evidence type="ECO:0000256" key="6">
    <source>
        <dbReference type="ARBA" id="ARBA00046672"/>
    </source>
</evidence>
<feature type="region of interest" description="Disordered" evidence="7">
    <location>
        <begin position="330"/>
        <end position="429"/>
    </location>
</feature>
<name>A0A395IMX0_9HELO</name>
<evidence type="ECO:0000256" key="4">
    <source>
        <dbReference type="ARBA" id="ARBA00022898"/>
    </source>
</evidence>
<protein>
    <recommendedName>
        <fullName evidence="8">Orn/DAP/Arg decarboxylase 2 N-terminal domain-containing protein</fullName>
    </recommendedName>
</protein>
<evidence type="ECO:0000313" key="10">
    <source>
        <dbReference type="Proteomes" id="UP000249056"/>
    </source>
</evidence>
<dbReference type="PANTHER" id="PTHR11482:SF6">
    <property type="entry name" value="ORNITHINE DECARBOXYLASE 1-RELATED"/>
    <property type="match status" value="1"/>
</dbReference>
<evidence type="ECO:0000256" key="5">
    <source>
        <dbReference type="ARBA" id="ARBA00023239"/>
    </source>
</evidence>
<evidence type="ECO:0000256" key="3">
    <source>
        <dbReference type="ARBA" id="ARBA00022793"/>
    </source>
</evidence>
<dbReference type="PRINTS" id="PR01182">
    <property type="entry name" value="ORNDCRBXLASE"/>
</dbReference>
<proteinExistence type="inferred from homology"/>
<evidence type="ECO:0000256" key="7">
    <source>
        <dbReference type="SAM" id="MobiDB-lite"/>
    </source>
</evidence>
<feature type="domain" description="Orn/DAP/Arg decarboxylase 2 N-terminal" evidence="8">
    <location>
        <begin position="2"/>
        <end position="35"/>
    </location>
</feature>
<evidence type="ECO:0000256" key="1">
    <source>
        <dbReference type="ARBA" id="ARBA00001933"/>
    </source>
</evidence>
<dbReference type="PANTHER" id="PTHR11482">
    <property type="entry name" value="ARGININE/DIAMINOPIMELATE/ORNITHINE DECARBOXYLASE"/>
    <property type="match status" value="1"/>
</dbReference>
<dbReference type="AlphaFoldDB" id="A0A395IMX0"/>
<comment type="subunit">
    <text evidence="6">Homodimer. Only the dimer is catalytically active, as the active sites are constructed of residues from both monomers.</text>
</comment>
<dbReference type="InterPro" id="IPR022653">
    <property type="entry name" value="De-COase2_pyr-phos_BS"/>
</dbReference>
<gene>
    <name evidence="9" type="ORF">DID88_009410</name>
</gene>
<comment type="caution">
    <text evidence="9">The sequence shown here is derived from an EMBL/GenBank/DDBJ whole genome shotgun (WGS) entry which is preliminary data.</text>
</comment>
<comment type="cofactor">
    <cofactor evidence="1">
        <name>pyridoxal 5'-phosphate</name>
        <dbReference type="ChEBI" id="CHEBI:597326"/>
    </cofactor>
</comment>
<dbReference type="Gene3D" id="3.20.20.10">
    <property type="entry name" value="Alanine racemase"/>
    <property type="match status" value="3"/>
</dbReference>
<dbReference type="InterPro" id="IPR009006">
    <property type="entry name" value="Ala_racemase/Decarboxylase_C"/>
</dbReference>
<evidence type="ECO:0000259" key="8">
    <source>
        <dbReference type="Pfam" id="PF02784"/>
    </source>
</evidence>
<dbReference type="GO" id="GO:0005737">
    <property type="term" value="C:cytoplasm"/>
    <property type="evidence" value="ECO:0007669"/>
    <property type="project" value="TreeGrafter"/>
</dbReference>
<keyword evidence="5" id="KW-0456">Lyase</keyword>
<dbReference type="Gene3D" id="2.40.37.10">
    <property type="entry name" value="Lyase, Ornithine Decarboxylase, Chain A, domain 1"/>
    <property type="match status" value="1"/>
</dbReference>
<dbReference type="GO" id="GO:0033387">
    <property type="term" value="P:putrescine biosynthetic process from arginine, via ornithine"/>
    <property type="evidence" value="ECO:0007669"/>
    <property type="project" value="TreeGrafter"/>
</dbReference>
<keyword evidence="10" id="KW-1185">Reference proteome</keyword>
<feature type="compositionally biased region" description="Basic and acidic residues" evidence="7">
    <location>
        <begin position="395"/>
        <end position="404"/>
    </location>
</feature>
<evidence type="ECO:0000256" key="2">
    <source>
        <dbReference type="ARBA" id="ARBA00008872"/>
    </source>
</evidence>
<sequence>MRWKKNLPRVKPFYAVKCNPDPQVIRLLAELGTALIPCKTNSYVRYAANQAIEQMTFDNGDELHKMKKLFPDAELFLRISTDDSSSLCRLSSKFGAAMNATNDLLALAKSLDLSVVGPFRMLTPFFEQAFTHGYHLHTLDVGGGFCTETFELMAGTLGKALDELMPSHINIIGEPGRYYVSKAFTLACNIIARRTVEDADPLKDPSLRLAAGRRQWRRKRPKDRRSRTRMRIRASDRLHPLPFQHIGTIPGTVPIPPVVIPAGTPAFQAVITKLEQMEREATLRCVALEGYAKAVEAFVRNSPDEQKKFAQEIQEGTLAYLNQHLFGPLLQSNRPKLPTRGPLKTPNTSNSGRTPSSKRVALQKRAAPPKQSREPGTIGTQTVRPPTAGNPTLKSPRERTDLRIYARPNQGRSSPRPALPHPGGHYEGRWAVKPNTKAVYDLILKGSNAALIAKPPVAPS</sequence>
<organism evidence="9 10">
    <name type="scientific">Monilinia fructigena</name>
    <dbReference type="NCBI Taxonomy" id="38457"/>
    <lineage>
        <taxon>Eukaryota</taxon>
        <taxon>Fungi</taxon>
        <taxon>Dikarya</taxon>
        <taxon>Ascomycota</taxon>
        <taxon>Pezizomycotina</taxon>
        <taxon>Leotiomycetes</taxon>
        <taxon>Helotiales</taxon>
        <taxon>Sclerotiniaceae</taxon>
        <taxon>Monilinia</taxon>
    </lineage>
</organism>
<dbReference type="GO" id="GO:0004586">
    <property type="term" value="F:ornithine decarboxylase activity"/>
    <property type="evidence" value="ECO:0007669"/>
    <property type="project" value="TreeGrafter"/>
</dbReference>
<feature type="domain" description="Orn/DAP/Arg decarboxylase 2 N-terminal" evidence="8">
    <location>
        <begin position="124"/>
        <end position="181"/>
    </location>
</feature>
<dbReference type="InterPro" id="IPR022644">
    <property type="entry name" value="De-COase2_N"/>
</dbReference>
<keyword evidence="3" id="KW-0210">Decarboxylase</keyword>
<keyword evidence="4" id="KW-0663">Pyridoxal phosphate</keyword>
<feature type="compositionally biased region" description="Polar residues" evidence="7">
    <location>
        <begin position="378"/>
        <end position="393"/>
    </location>
</feature>
<feature type="compositionally biased region" description="Polar residues" evidence="7">
    <location>
        <begin position="345"/>
        <end position="357"/>
    </location>
</feature>
<dbReference type="Pfam" id="PF02784">
    <property type="entry name" value="Orn_Arg_deC_N"/>
    <property type="match status" value="3"/>
</dbReference>
<evidence type="ECO:0000313" key="9">
    <source>
        <dbReference type="EMBL" id="RAL61481.1"/>
    </source>
</evidence>
<feature type="domain" description="Orn/DAP/Arg decarboxylase 2 N-terminal" evidence="8">
    <location>
        <begin position="37"/>
        <end position="117"/>
    </location>
</feature>
<dbReference type="InterPro" id="IPR002433">
    <property type="entry name" value="Orn_de-COase"/>
</dbReference>
<dbReference type="PROSITE" id="PS00878">
    <property type="entry name" value="ODR_DC_2_1"/>
    <property type="match status" value="1"/>
</dbReference>
<dbReference type="OrthoDB" id="5034579at2759"/>
<comment type="similarity">
    <text evidence="2">Belongs to the Orn/Lys/Arg decarboxylase class-II family.</text>
</comment>
<dbReference type="EMBL" id="QKRW01000031">
    <property type="protein sequence ID" value="RAL61481.1"/>
    <property type="molecule type" value="Genomic_DNA"/>
</dbReference>
<accession>A0A395IMX0</accession>
<dbReference type="InterPro" id="IPR029066">
    <property type="entry name" value="PLP-binding_barrel"/>
</dbReference>
<dbReference type="SUPFAM" id="SSF51419">
    <property type="entry name" value="PLP-binding barrel"/>
    <property type="match status" value="1"/>
</dbReference>